<dbReference type="Gene3D" id="2.40.50.220">
    <property type="entry name" value="EutN/Ccml"/>
    <property type="match status" value="1"/>
</dbReference>
<dbReference type="PROSITE" id="PS51932">
    <property type="entry name" value="BMV"/>
    <property type="match status" value="1"/>
</dbReference>
<sequence length="100" mass="10751">MQLGTVIGNVWATRKEENLTGLKFLFVQPERPNGDTTKEPYIAVDRIGAGVGDRVMVTNGSAATNMMPEANLPIDALIIGIIDSVDIEGGGKHEESIRND</sequence>
<comment type="subcellular location">
    <subcellularLocation>
        <location evidence="1">Carboxysome</location>
    </subcellularLocation>
</comment>
<gene>
    <name evidence="4" type="primary">ccmL_2</name>
    <name evidence="4" type="ORF">BACCIP111883_01071</name>
</gene>
<evidence type="ECO:0000313" key="5">
    <source>
        <dbReference type="Proteomes" id="UP000789833"/>
    </source>
</evidence>
<dbReference type="SUPFAM" id="SSF159133">
    <property type="entry name" value="EutN/CcmL-like"/>
    <property type="match status" value="1"/>
</dbReference>
<dbReference type="InterPro" id="IPR036677">
    <property type="entry name" value="EutN_CcmL_sf"/>
</dbReference>
<dbReference type="InterPro" id="IPR004992">
    <property type="entry name" value="EutN_CcmL"/>
</dbReference>
<keyword evidence="3" id="KW-1283">Bacterial microcompartment</keyword>
<dbReference type="RefSeq" id="WP_230500238.1">
    <property type="nucleotide sequence ID" value="NZ_CAKJTJ010000004.1"/>
</dbReference>
<organism evidence="4 5">
    <name type="scientific">Sutcliffiella rhizosphaerae</name>
    <dbReference type="NCBI Taxonomy" id="2880967"/>
    <lineage>
        <taxon>Bacteria</taxon>
        <taxon>Bacillati</taxon>
        <taxon>Bacillota</taxon>
        <taxon>Bacilli</taxon>
        <taxon>Bacillales</taxon>
        <taxon>Bacillaceae</taxon>
        <taxon>Sutcliffiella</taxon>
    </lineage>
</organism>
<dbReference type="PANTHER" id="PTHR36539">
    <property type="entry name" value="ETHANOLAMINE UTILIZATION PROTEIN EUTN"/>
    <property type="match status" value="1"/>
</dbReference>
<proteinExistence type="predicted"/>
<dbReference type="CDD" id="cd01614">
    <property type="entry name" value="EutN_CcmL"/>
    <property type="match status" value="1"/>
</dbReference>
<evidence type="ECO:0000256" key="1">
    <source>
        <dbReference type="ARBA" id="ARBA00023587"/>
    </source>
</evidence>
<evidence type="ECO:0000256" key="3">
    <source>
        <dbReference type="ARBA" id="ARBA00024446"/>
    </source>
</evidence>
<evidence type="ECO:0000313" key="4">
    <source>
        <dbReference type="EMBL" id="CAG9620303.1"/>
    </source>
</evidence>
<name>A0ABM8YK60_9BACI</name>
<dbReference type="Pfam" id="PF03319">
    <property type="entry name" value="EutN_CcmL"/>
    <property type="match status" value="1"/>
</dbReference>
<dbReference type="Proteomes" id="UP000789833">
    <property type="component" value="Unassembled WGS sequence"/>
</dbReference>
<evidence type="ECO:0000256" key="2">
    <source>
        <dbReference type="ARBA" id="ARBA00023669"/>
    </source>
</evidence>
<protein>
    <submittedName>
        <fullName evidence="4">Carbon dioxide concentrating mechanism protein CcmL</fullName>
    </submittedName>
</protein>
<keyword evidence="5" id="KW-1185">Reference proteome</keyword>
<dbReference type="EMBL" id="CAKJTJ010000004">
    <property type="protein sequence ID" value="CAG9620303.1"/>
    <property type="molecule type" value="Genomic_DNA"/>
</dbReference>
<comment type="caution">
    <text evidence="4">The sequence shown here is derived from an EMBL/GenBank/DDBJ whole genome shotgun (WGS) entry which is preliminary data.</text>
</comment>
<reference evidence="4 5" key="1">
    <citation type="submission" date="2021-10" db="EMBL/GenBank/DDBJ databases">
        <authorList>
            <person name="Criscuolo A."/>
        </authorList>
    </citation>
    <scope>NUCLEOTIDE SEQUENCE [LARGE SCALE GENOMIC DNA]</scope>
    <source>
        <strain evidence="5">CIP 111883</strain>
    </source>
</reference>
<accession>A0ABM8YK60</accession>
<keyword evidence="2" id="KW-1282">Carboxysome</keyword>
<dbReference type="PANTHER" id="PTHR36539:SF2">
    <property type="entry name" value="ETHANOLAMINE UTILIZATION PROTEIN"/>
    <property type="match status" value="1"/>
</dbReference>